<dbReference type="Pfam" id="PF00999">
    <property type="entry name" value="Na_H_Exchanger"/>
    <property type="match status" value="1"/>
</dbReference>
<dbReference type="GO" id="GO:1902600">
    <property type="term" value="P:proton transmembrane transport"/>
    <property type="evidence" value="ECO:0007669"/>
    <property type="project" value="InterPro"/>
</dbReference>
<reference evidence="14" key="1">
    <citation type="submission" date="2020-10" db="EMBL/GenBank/DDBJ databases">
        <title>Connecting structure to function with the recovery of over 1000 high-quality activated sludge metagenome-assembled genomes encoding full-length rRNA genes using long-read sequencing.</title>
        <authorList>
            <person name="Singleton C.M."/>
            <person name="Petriglieri F."/>
            <person name="Kristensen J.M."/>
            <person name="Kirkegaard R.H."/>
            <person name="Michaelsen T.Y."/>
            <person name="Andersen M.H."/>
            <person name="Karst S.M."/>
            <person name="Dueholm M.S."/>
            <person name="Nielsen P.H."/>
            <person name="Albertsen M."/>
        </authorList>
    </citation>
    <scope>NUCLEOTIDE SEQUENCE</scope>
    <source>
        <strain evidence="14">EsbW_18-Q3-R4-48_MAXAC.044</strain>
    </source>
</reference>
<dbReference type="PANTHER" id="PTHR46157:SF4">
    <property type="entry name" value="K(+) EFFLUX ANTIPORTER 3, CHLOROPLASTIC"/>
    <property type="match status" value="1"/>
</dbReference>
<name>A0A9D7F8W2_9RHOO</name>
<feature type="transmembrane region" description="Helical" evidence="11">
    <location>
        <begin position="6"/>
        <end position="22"/>
    </location>
</feature>
<dbReference type="GO" id="GO:0005886">
    <property type="term" value="C:plasma membrane"/>
    <property type="evidence" value="ECO:0007669"/>
    <property type="project" value="TreeGrafter"/>
</dbReference>
<keyword evidence="9" id="KW-0406">Ion transport</keyword>
<evidence type="ECO:0000313" key="14">
    <source>
        <dbReference type="EMBL" id="MBK7424315.1"/>
    </source>
</evidence>
<feature type="transmembrane region" description="Helical" evidence="11">
    <location>
        <begin position="174"/>
        <end position="196"/>
    </location>
</feature>
<feature type="transmembrane region" description="Helical" evidence="11">
    <location>
        <begin position="145"/>
        <end position="168"/>
    </location>
</feature>
<dbReference type="PANTHER" id="PTHR46157">
    <property type="entry name" value="K(+) EFFLUX ANTIPORTER 3, CHLOROPLASTIC"/>
    <property type="match status" value="1"/>
</dbReference>
<evidence type="ECO:0000256" key="2">
    <source>
        <dbReference type="ARBA" id="ARBA00005551"/>
    </source>
</evidence>
<keyword evidence="5" id="KW-0633">Potassium transport</keyword>
<dbReference type="PROSITE" id="PS51202">
    <property type="entry name" value="RCK_C"/>
    <property type="match status" value="1"/>
</dbReference>
<evidence type="ECO:0000256" key="6">
    <source>
        <dbReference type="ARBA" id="ARBA00022692"/>
    </source>
</evidence>
<dbReference type="InterPro" id="IPR036721">
    <property type="entry name" value="RCK_C_sf"/>
</dbReference>
<dbReference type="Gene3D" id="1.20.1530.20">
    <property type="match status" value="1"/>
</dbReference>
<evidence type="ECO:0000259" key="12">
    <source>
        <dbReference type="PROSITE" id="PS51201"/>
    </source>
</evidence>
<keyword evidence="10 11" id="KW-0472">Membrane</keyword>
<dbReference type="Proteomes" id="UP000886602">
    <property type="component" value="Unassembled WGS sequence"/>
</dbReference>
<evidence type="ECO:0000256" key="11">
    <source>
        <dbReference type="SAM" id="Phobius"/>
    </source>
</evidence>
<dbReference type="Gene3D" id="3.30.70.1450">
    <property type="entry name" value="Regulator of K+ conductance, C-terminal domain"/>
    <property type="match status" value="1"/>
</dbReference>
<feature type="domain" description="RCK N-terminal" evidence="12">
    <location>
        <begin position="405"/>
        <end position="522"/>
    </location>
</feature>
<keyword evidence="6 11" id="KW-0812">Transmembrane</keyword>
<feature type="domain" description="RCK C-terminal" evidence="13">
    <location>
        <begin position="571"/>
        <end position="654"/>
    </location>
</feature>
<evidence type="ECO:0000259" key="13">
    <source>
        <dbReference type="PROSITE" id="PS51202"/>
    </source>
</evidence>
<organism evidence="14 15">
    <name type="scientific">Candidatus Propionivibrio dominans</name>
    <dbReference type="NCBI Taxonomy" id="2954373"/>
    <lineage>
        <taxon>Bacteria</taxon>
        <taxon>Pseudomonadati</taxon>
        <taxon>Pseudomonadota</taxon>
        <taxon>Betaproteobacteria</taxon>
        <taxon>Rhodocyclales</taxon>
        <taxon>Rhodocyclaceae</taxon>
        <taxon>Propionivibrio</taxon>
    </lineage>
</organism>
<dbReference type="InterPro" id="IPR004771">
    <property type="entry name" value="K/H_exchanger"/>
</dbReference>
<feature type="transmembrane region" description="Helical" evidence="11">
    <location>
        <begin position="59"/>
        <end position="78"/>
    </location>
</feature>
<evidence type="ECO:0000256" key="10">
    <source>
        <dbReference type="ARBA" id="ARBA00023136"/>
    </source>
</evidence>
<accession>A0A9D7F8W2</accession>
<comment type="subcellular location">
    <subcellularLocation>
        <location evidence="1">Membrane</location>
        <topology evidence="1">Multi-pass membrane protein</topology>
    </subcellularLocation>
</comment>
<keyword evidence="7" id="KW-0630">Potassium</keyword>
<feature type="transmembrane region" description="Helical" evidence="11">
    <location>
        <begin position="112"/>
        <end position="133"/>
    </location>
</feature>
<evidence type="ECO:0000256" key="7">
    <source>
        <dbReference type="ARBA" id="ARBA00022958"/>
    </source>
</evidence>
<comment type="similarity">
    <text evidence="2">Belongs to the monovalent cation:proton antiporter 2 (CPA2) transporter (TC 2.A.37) family.</text>
</comment>
<dbReference type="InterPro" id="IPR006037">
    <property type="entry name" value="RCK_C"/>
</dbReference>
<dbReference type="Gene3D" id="3.40.50.720">
    <property type="entry name" value="NAD(P)-binding Rossmann-like Domain"/>
    <property type="match status" value="1"/>
</dbReference>
<dbReference type="InterPro" id="IPR036291">
    <property type="entry name" value="NAD(P)-bd_dom_sf"/>
</dbReference>
<gene>
    <name evidence="14" type="ORF">IPJ48_15220</name>
</gene>
<dbReference type="GO" id="GO:0015297">
    <property type="term" value="F:antiporter activity"/>
    <property type="evidence" value="ECO:0007669"/>
    <property type="project" value="UniProtKB-KW"/>
</dbReference>
<evidence type="ECO:0000256" key="3">
    <source>
        <dbReference type="ARBA" id="ARBA00022448"/>
    </source>
</evidence>
<dbReference type="EMBL" id="JADJNC010000028">
    <property type="protein sequence ID" value="MBK7424315.1"/>
    <property type="molecule type" value="Genomic_DNA"/>
</dbReference>
<dbReference type="NCBIfam" id="TIGR00932">
    <property type="entry name" value="2a37"/>
    <property type="match status" value="1"/>
</dbReference>
<dbReference type="Pfam" id="PF02080">
    <property type="entry name" value="TrkA_C"/>
    <property type="match status" value="1"/>
</dbReference>
<feature type="transmembrane region" description="Helical" evidence="11">
    <location>
        <begin position="203"/>
        <end position="222"/>
    </location>
</feature>
<evidence type="ECO:0000256" key="5">
    <source>
        <dbReference type="ARBA" id="ARBA00022538"/>
    </source>
</evidence>
<evidence type="ECO:0000256" key="1">
    <source>
        <dbReference type="ARBA" id="ARBA00004141"/>
    </source>
</evidence>
<evidence type="ECO:0000313" key="15">
    <source>
        <dbReference type="Proteomes" id="UP000886602"/>
    </source>
</evidence>
<feature type="transmembrane region" description="Helical" evidence="11">
    <location>
        <begin position="327"/>
        <end position="347"/>
    </location>
</feature>
<keyword evidence="3" id="KW-0813">Transport</keyword>
<feature type="transmembrane region" description="Helical" evidence="11">
    <location>
        <begin position="29"/>
        <end position="53"/>
    </location>
</feature>
<dbReference type="SUPFAM" id="SSF116726">
    <property type="entry name" value="TrkA C-terminal domain-like"/>
    <property type="match status" value="1"/>
</dbReference>
<dbReference type="PROSITE" id="PS51201">
    <property type="entry name" value="RCK_N"/>
    <property type="match status" value="1"/>
</dbReference>
<dbReference type="AlphaFoldDB" id="A0A9D7F8W2"/>
<dbReference type="GO" id="GO:0008324">
    <property type="term" value="F:monoatomic cation transmembrane transporter activity"/>
    <property type="evidence" value="ECO:0007669"/>
    <property type="project" value="InterPro"/>
</dbReference>
<evidence type="ECO:0000256" key="4">
    <source>
        <dbReference type="ARBA" id="ARBA00022449"/>
    </source>
</evidence>
<dbReference type="InterPro" id="IPR006153">
    <property type="entry name" value="Cation/H_exchanger_TM"/>
</dbReference>
<keyword evidence="8 11" id="KW-1133">Transmembrane helix</keyword>
<keyword evidence="4" id="KW-0050">Antiport</keyword>
<proteinExistence type="inferred from homology"/>
<evidence type="ECO:0000256" key="9">
    <source>
        <dbReference type="ARBA" id="ARBA00023065"/>
    </source>
</evidence>
<dbReference type="InterPro" id="IPR038770">
    <property type="entry name" value="Na+/solute_symporter_sf"/>
</dbReference>
<feature type="transmembrane region" description="Helical" evidence="11">
    <location>
        <begin position="353"/>
        <end position="372"/>
    </location>
</feature>
<feature type="transmembrane region" description="Helical" evidence="11">
    <location>
        <begin position="228"/>
        <end position="248"/>
    </location>
</feature>
<dbReference type="InterPro" id="IPR003148">
    <property type="entry name" value="RCK_N"/>
</dbReference>
<dbReference type="Pfam" id="PF02254">
    <property type="entry name" value="TrkA_N"/>
    <property type="match status" value="1"/>
</dbReference>
<protein>
    <submittedName>
        <fullName evidence="14">Cation:proton antiporter</fullName>
    </submittedName>
</protein>
<dbReference type="GO" id="GO:0006813">
    <property type="term" value="P:potassium ion transport"/>
    <property type="evidence" value="ECO:0007669"/>
    <property type="project" value="UniProtKB-KW"/>
</dbReference>
<feature type="transmembrane region" description="Helical" evidence="11">
    <location>
        <begin position="292"/>
        <end position="315"/>
    </location>
</feature>
<comment type="caution">
    <text evidence="14">The sequence shown here is derived from an EMBL/GenBank/DDBJ whole genome shotgun (WGS) entry which is preliminary data.</text>
</comment>
<dbReference type="SUPFAM" id="SSF51735">
    <property type="entry name" value="NAD(P)-binding Rossmann-fold domains"/>
    <property type="match status" value="1"/>
</dbReference>
<feature type="transmembrane region" description="Helical" evidence="11">
    <location>
        <begin position="268"/>
        <end position="286"/>
    </location>
</feature>
<evidence type="ECO:0000256" key="8">
    <source>
        <dbReference type="ARBA" id="ARBA00022989"/>
    </source>
</evidence>
<sequence>METLPIILMLLGASVLSVILFRQLNLPPILGYLLVGALIGPHSLNLVAGFAGVQHLAEFGVVFLMFSIGLEFSLSRLLAMKRIVFGLGLLQVLLTLLVVTAVAAGLGLSWQAGVALGGALAMSSTAVLTKLLSERLEIDAAHGREVIGVLLFQDLAVVPLLILIPSFSQSPEQMAMTMGIALLKALALLGFIFVLGKRLLGKWFFIVAHGKSAELFVLNVLLVTLGLAWLTEAVGLSLALGAFVAGMLISETEFRHQVEEDIKPFRDVLLGLFFVTVGMMLDVALVSANLLLVLAVLAALLSLKFALVYGLSRLFGSFPGAAMRSGLWLCAGGEFGFVLLSDIGQFAVAPAHVVQVVLAALVISMLLAPIIVHYSDRLVLRFAATEWLMRSMQLTRVAAQAMSTEKHAVICGFGRSGQYLARFMAQEDVSYVALDLDPERVREAAAAGENVVYGDATKREMLVAAGIGRASVLVVSFLDRRAAERVLRHVRELAPGLPVVVRTLDDKDLGRLQRAGAAEVVPETLEASMMLASHALIHLGVPINRVLKRVRQTRMARYRTLRGFFHGDSDHDGNVHDSEEPRLHSISLGKGAYAIGRTLGELAIDARGVEVTAVRRRNIRALEPTAETRFEAGDVVVLLGVPGALATAESRLLKG</sequence>
<feature type="transmembrane region" description="Helical" evidence="11">
    <location>
        <begin position="85"/>
        <end position="106"/>
    </location>
</feature>